<dbReference type="InterPro" id="IPR007492">
    <property type="entry name" value="LytTR_DNA-bd_dom"/>
</dbReference>
<dbReference type="InterPro" id="IPR001789">
    <property type="entry name" value="Sig_transdc_resp-reg_receiver"/>
</dbReference>
<dbReference type="PANTHER" id="PTHR37299">
    <property type="entry name" value="TRANSCRIPTIONAL REGULATOR-RELATED"/>
    <property type="match status" value="1"/>
</dbReference>
<evidence type="ECO:0000259" key="2">
    <source>
        <dbReference type="PROSITE" id="PS50110"/>
    </source>
</evidence>
<dbReference type="Pfam" id="PF00072">
    <property type="entry name" value="Response_reg"/>
    <property type="match status" value="1"/>
</dbReference>
<proteinExistence type="predicted"/>
<dbReference type="GO" id="GO:0000156">
    <property type="term" value="F:phosphorelay response regulator activity"/>
    <property type="evidence" value="ECO:0007669"/>
    <property type="project" value="InterPro"/>
</dbReference>
<evidence type="ECO:0000313" key="5">
    <source>
        <dbReference type="Proteomes" id="UP000739538"/>
    </source>
</evidence>
<feature type="domain" description="HTH LytTR-type" evidence="3">
    <location>
        <begin position="157"/>
        <end position="261"/>
    </location>
</feature>
<evidence type="ECO:0000256" key="1">
    <source>
        <dbReference type="PROSITE-ProRule" id="PRU00169"/>
    </source>
</evidence>
<dbReference type="EMBL" id="JAGQHS010000116">
    <property type="protein sequence ID" value="MCA9757729.1"/>
    <property type="molecule type" value="Genomic_DNA"/>
</dbReference>
<dbReference type="SUPFAM" id="SSF52172">
    <property type="entry name" value="CheY-like"/>
    <property type="match status" value="1"/>
</dbReference>
<organism evidence="4 5">
    <name type="scientific">Eiseniibacteriota bacterium</name>
    <dbReference type="NCBI Taxonomy" id="2212470"/>
    <lineage>
        <taxon>Bacteria</taxon>
        <taxon>Candidatus Eiseniibacteriota</taxon>
    </lineage>
</organism>
<dbReference type="AlphaFoldDB" id="A0A956SFP5"/>
<dbReference type="Gene3D" id="3.40.50.2300">
    <property type="match status" value="1"/>
</dbReference>
<sequence>MKPESPLRVLVVDDEPLARASVRVLLASDSEVEVVGECGNGRDAVEAIRELDPDLVFLDVEMPGMNGFEVLAELSPDEMPWIVFVTAYGKYAVDAFEVNAVDYVLKPFDDERFAEALSRVKDRVGPEMPTGSYRTRLLKLLEERAAGPVGGPRQPRIAIRESGRIYFVDVDAIDWVAGAGNHVEIHTGSATHLHRASLTALEAQLGEERFCRIHRSTLVRIDRVAELRPRARGDYDVVLRDGTNLVLSRRYPEALARLLGE</sequence>
<feature type="domain" description="Response regulatory" evidence="2">
    <location>
        <begin position="8"/>
        <end position="121"/>
    </location>
</feature>
<comment type="caution">
    <text evidence="4">The sequence shown here is derived from an EMBL/GenBank/DDBJ whole genome shotgun (WGS) entry which is preliminary data.</text>
</comment>
<feature type="modified residue" description="4-aspartylphosphate" evidence="1">
    <location>
        <position position="59"/>
    </location>
</feature>
<reference evidence="4" key="1">
    <citation type="submission" date="2020-04" db="EMBL/GenBank/DDBJ databases">
        <authorList>
            <person name="Zhang T."/>
        </authorList>
    </citation>
    <scope>NUCLEOTIDE SEQUENCE</scope>
    <source>
        <strain evidence="4">HKST-UBA02</strain>
    </source>
</reference>
<keyword evidence="1" id="KW-0597">Phosphoprotein</keyword>
<evidence type="ECO:0000313" key="4">
    <source>
        <dbReference type="EMBL" id="MCA9757729.1"/>
    </source>
</evidence>
<dbReference type="Proteomes" id="UP000739538">
    <property type="component" value="Unassembled WGS sequence"/>
</dbReference>
<dbReference type="PANTHER" id="PTHR37299:SF1">
    <property type="entry name" value="STAGE 0 SPORULATION PROTEIN A HOMOLOG"/>
    <property type="match status" value="1"/>
</dbReference>
<dbReference type="GO" id="GO:0003677">
    <property type="term" value="F:DNA binding"/>
    <property type="evidence" value="ECO:0007669"/>
    <property type="project" value="InterPro"/>
</dbReference>
<evidence type="ECO:0000259" key="3">
    <source>
        <dbReference type="PROSITE" id="PS50930"/>
    </source>
</evidence>
<dbReference type="SMART" id="SM00850">
    <property type="entry name" value="LytTR"/>
    <property type="match status" value="1"/>
</dbReference>
<dbReference type="InterPro" id="IPR011006">
    <property type="entry name" value="CheY-like_superfamily"/>
</dbReference>
<dbReference type="InterPro" id="IPR046947">
    <property type="entry name" value="LytR-like"/>
</dbReference>
<dbReference type="SMART" id="SM00448">
    <property type="entry name" value="REC"/>
    <property type="match status" value="1"/>
</dbReference>
<dbReference type="PROSITE" id="PS50110">
    <property type="entry name" value="RESPONSE_REGULATORY"/>
    <property type="match status" value="1"/>
</dbReference>
<name>A0A956SFP5_UNCEI</name>
<dbReference type="Gene3D" id="2.40.50.1020">
    <property type="entry name" value="LytTr DNA-binding domain"/>
    <property type="match status" value="1"/>
</dbReference>
<dbReference type="CDD" id="cd17532">
    <property type="entry name" value="REC_LytTR_AlgR-like"/>
    <property type="match status" value="1"/>
</dbReference>
<protein>
    <submittedName>
        <fullName evidence="4">Response regulator transcription factor</fullName>
    </submittedName>
</protein>
<dbReference type="Pfam" id="PF04397">
    <property type="entry name" value="LytTR"/>
    <property type="match status" value="1"/>
</dbReference>
<dbReference type="PROSITE" id="PS50930">
    <property type="entry name" value="HTH_LYTTR"/>
    <property type="match status" value="1"/>
</dbReference>
<dbReference type="FunFam" id="3.40.50.2300:FF:000051">
    <property type="entry name" value="Two-component response regulator yehT"/>
    <property type="match status" value="1"/>
</dbReference>
<reference evidence="4" key="2">
    <citation type="journal article" date="2021" name="Microbiome">
        <title>Successional dynamics and alternative stable states in a saline activated sludge microbial community over 9 years.</title>
        <authorList>
            <person name="Wang Y."/>
            <person name="Ye J."/>
            <person name="Ju F."/>
            <person name="Liu L."/>
            <person name="Boyd J.A."/>
            <person name="Deng Y."/>
            <person name="Parks D.H."/>
            <person name="Jiang X."/>
            <person name="Yin X."/>
            <person name="Woodcroft B.J."/>
            <person name="Tyson G.W."/>
            <person name="Hugenholtz P."/>
            <person name="Polz M.F."/>
            <person name="Zhang T."/>
        </authorList>
    </citation>
    <scope>NUCLEOTIDE SEQUENCE</scope>
    <source>
        <strain evidence="4">HKST-UBA02</strain>
    </source>
</reference>
<accession>A0A956SFP5</accession>
<gene>
    <name evidence="4" type="ORF">KDA27_18150</name>
</gene>